<keyword evidence="8" id="KW-1185">Reference proteome</keyword>
<dbReference type="InterPro" id="IPR051611">
    <property type="entry name" value="ECF_transporter_component"/>
</dbReference>
<evidence type="ECO:0000256" key="3">
    <source>
        <dbReference type="ARBA" id="ARBA00022692"/>
    </source>
</evidence>
<reference evidence="8" key="1">
    <citation type="submission" date="2017-05" db="EMBL/GenBank/DDBJ databases">
        <authorList>
            <person name="Kirkegaard R."/>
            <person name="Mcilroy J S."/>
        </authorList>
    </citation>
    <scope>NUCLEOTIDE SEQUENCE [LARGE SCALE GENOMIC DNA]</scope>
</reference>
<dbReference type="AlphaFoldDB" id="A0A1Y6K1Y2"/>
<feature type="transmembrane region" description="Helical" evidence="6">
    <location>
        <begin position="102"/>
        <end position="119"/>
    </location>
</feature>
<evidence type="ECO:0000313" key="7">
    <source>
        <dbReference type="EMBL" id="SMX53702.1"/>
    </source>
</evidence>
<proteinExistence type="predicted"/>
<sequence>MDAEIYIDNNSFIHRLDPRVKIIIFLLTFVAILLFQDPLWMLPITVLIIIQLVVSGALVNMRRIRYILIVLTISSLILWNLFSSGETKLFWFFSVESLTYAVARTMLMILMISTGMVLITSTRNEELVNGMIRLGMPYRVGFAISTALRLVPTIVTSTLTISQAQRSRGLDLESGNLFERVKKFLPLLVPVFISSIRNTNIFGMALESKGFGASEKRTFYLDFHMNKTDYIVLAFSILFMLVSIYFAVMGYGKIEGLIR</sequence>
<accession>A0A1Y6K1Y2</accession>
<dbReference type="KEGG" id="abat:CFX1CAM_0637"/>
<dbReference type="Proteomes" id="UP000195514">
    <property type="component" value="Chromosome I"/>
</dbReference>
<keyword evidence="4 6" id="KW-1133">Transmembrane helix</keyword>
<evidence type="ECO:0000313" key="8">
    <source>
        <dbReference type="Proteomes" id="UP000195514"/>
    </source>
</evidence>
<dbReference type="PANTHER" id="PTHR34857:SF2">
    <property type="entry name" value="SLL0384 PROTEIN"/>
    <property type="match status" value="1"/>
</dbReference>
<dbReference type="Pfam" id="PF02361">
    <property type="entry name" value="CbiQ"/>
    <property type="match status" value="1"/>
</dbReference>
<evidence type="ECO:0000256" key="6">
    <source>
        <dbReference type="SAM" id="Phobius"/>
    </source>
</evidence>
<dbReference type="GO" id="GO:0005886">
    <property type="term" value="C:plasma membrane"/>
    <property type="evidence" value="ECO:0007669"/>
    <property type="project" value="UniProtKB-ARBA"/>
</dbReference>
<dbReference type="EMBL" id="LT859958">
    <property type="protein sequence ID" value="SMX53702.1"/>
    <property type="molecule type" value="Genomic_DNA"/>
</dbReference>
<evidence type="ECO:0000256" key="2">
    <source>
        <dbReference type="ARBA" id="ARBA00022475"/>
    </source>
</evidence>
<gene>
    <name evidence="7" type="ORF">CFX1CAM_0637</name>
</gene>
<keyword evidence="2" id="KW-1003">Cell membrane</keyword>
<keyword evidence="3 6" id="KW-0812">Transmembrane</keyword>
<feature type="transmembrane region" description="Helical" evidence="6">
    <location>
        <begin position="42"/>
        <end position="59"/>
    </location>
</feature>
<dbReference type="InterPro" id="IPR003339">
    <property type="entry name" value="ABC/ECF_trnsptr_transmembrane"/>
</dbReference>
<protein>
    <submittedName>
        <fullName evidence="7">Cobalt transport protein</fullName>
    </submittedName>
</protein>
<feature type="transmembrane region" description="Helical" evidence="6">
    <location>
        <begin position="66"/>
        <end position="82"/>
    </location>
</feature>
<dbReference type="OrthoDB" id="8075495at2"/>
<evidence type="ECO:0000256" key="5">
    <source>
        <dbReference type="ARBA" id="ARBA00023136"/>
    </source>
</evidence>
<dbReference type="CDD" id="cd16914">
    <property type="entry name" value="EcfT"/>
    <property type="match status" value="1"/>
</dbReference>
<feature type="transmembrane region" description="Helical" evidence="6">
    <location>
        <begin position="20"/>
        <end position="36"/>
    </location>
</feature>
<name>A0A1Y6K1Y2_9CHLR</name>
<organism evidence="7 8">
    <name type="scientific">Candidatus Brevifilum fermentans</name>
    <dbReference type="NCBI Taxonomy" id="1986204"/>
    <lineage>
        <taxon>Bacteria</taxon>
        <taxon>Bacillati</taxon>
        <taxon>Chloroflexota</taxon>
        <taxon>Anaerolineae</taxon>
        <taxon>Anaerolineales</taxon>
        <taxon>Anaerolineaceae</taxon>
        <taxon>Candidatus Brevifilum</taxon>
    </lineage>
</organism>
<comment type="subcellular location">
    <subcellularLocation>
        <location evidence="1">Membrane</location>
        <topology evidence="1">Multi-pass membrane protein</topology>
    </subcellularLocation>
</comment>
<evidence type="ECO:0000256" key="4">
    <source>
        <dbReference type="ARBA" id="ARBA00022989"/>
    </source>
</evidence>
<feature type="transmembrane region" description="Helical" evidence="6">
    <location>
        <begin position="230"/>
        <end position="251"/>
    </location>
</feature>
<evidence type="ECO:0000256" key="1">
    <source>
        <dbReference type="ARBA" id="ARBA00004141"/>
    </source>
</evidence>
<keyword evidence="5 6" id="KW-0472">Membrane</keyword>
<feature type="transmembrane region" description="Helical" evidence="6">
    <location>
        <begin position="140"/>
        <end position="161"/>
    </location>
</feature>
<dbReference type="PANTHER" id="PTHR34857">
    <property type="entry name" value="SLL0384 PROTEIN"/>
    <property type="match status" value="1"/>
</dbReference>
<dbReference type="RefSeq" id="WP_087861627.1">
    <property type="nucleotide sequence ID" value="NZ_LT859958.1"/>
</dbReference>